<dbReference type="AlphaFoldDB" id="A0A822E058"/>
<dbReference type="EMBL" id="CAJOBR010066222">
    <property type="protein sequence ID" value="CAF5084827.1"/>
    <property type="molecule type" value="Genomic_DNA"/>
</dbReference>
<proteinExistence type="predicted"/>
<evidence type="ECO:0000313" key="1">
    <source>
        <dbReference type="EMBL" id="CAF5084827.1"/>
    </source>
</evidence>
<name>A0A822E058_9BILA</name>
<reference evidence="1" key="1">
    <citation type="submission" date="2021-02" db="EMBL/GenBank/DDBJ databases">
        <authorList>
            <person name="Nowell W R."/>
        </authorList>
    </citation>
    <scope>NUCLEOTIDE SEQUENCE</scope>
</reference>
<protein>
    <submittedName>
        <fullName evidence="1">Uncharacterized protein</fullName>
    </submittedName>
</protein>
<feature type="non-terminal residue" evidence="1">
    <location>
        <position position="1"/>
    </location>
</feature>
<gene>
    <name evidence="1" type="ORF">QYT958_LOCUS44090</name>
</gene>
<organism evidence="1 2">
    <name type="scientific">Rotaria socialis</name>
    <dbReference type="NCBI Taxonomy" id="392032"/>
    <lineage>
        <taxon>Eukaryota</taxon>
        <taxon>Metazoa</taxon>
        <taxon>Spiralia</taxon>
        <taxon>Gnathifera</taxon>
        <taxon>Rotifera</taxon>
        <taxon>Eurotatoria</taxon>
        <taxon>Bdelloidea</taxon>
        <taxon>Philodinida</taxon>
        <taxon>Philodinidae</taxon>
        <taxon>Rotaria</taxon>
    </lineage>
</organism>
<accession>A0A822E058</accession>
<comment type="caution">
    <text evidence="1">The sequence shown here is derived from an EMBL/GenBank/DDBJ whole genome shotgun (WGS) entry which is preliminary data.</text>
</comment>
<evidence type="ECO:0000313" key="2">
    <source>
        <dbReference type="Proteomes" id="UP000663848"/>
    </source>
</evidence>
<dbReference type="Proteomes" id="UP000663848">
    <property type="component" value="Unassembled WGS sequence"/>
</dbReference>
<sequence>LLDIDLSFFSTDDPIRKQFDENEYEILRYVYTRIVQEHSNAEILQYITARLSALEQIRTLMSEYLTDPKQDQPITIE</sequence>